<dbReference type="AlphaFoldDB" id="A0AAI8STD4"/>
<sequence>MDIELAELAERATELVRRARCGESIMITDAGRPAARLLPPAPKVWRQWADIADVFEGGADAAWQADRDLANPSTTSGDCDVPPE</sequence>
<gene>
    <name evidence="2" type="ORF">JPH1_53520</name>
</gene>
<comment type="similarity">
    <text evidence="1">Belongs to the phD/YefM antitoxin family.</text>
</comment>
<dbReference type="SUPFAM" id="SSF143120">
    <property type="entry name" value="YefM-like"/>
    <property type="match status" value="1"/>
</dbReference>
<evidence type="ECO:0000313" key="3">
    <source>
        <dbReference type="Proteomes" id="UP000327362"/>
    </source>
</evidence>
<name>A0AAI8STD4_MYCAV</name>
<dbReference type="EMBL" id="AP020327">
    <property type="protein sequence ID" value="BBN50877.1"/>
    <property type="molecule type" value="Genomic_DNA"/>
</dbReference>
<evidence type="ECO:0000313" key="2">
    <source>
        <dbReference type="EMBL" id="BBN50877.1"/>
    </source>
</evidence>
<evidence type="ECO:0008006" key="4">
    <source>
        <dbReference type="Google" id="ProtNLM"/>
    </source>
</evidence>
<geneLocation type="plasmid" evidence="2 3">
    <name>p1-JPH1</name>
</geneLocation>
<dbReference type="InterPro" id="IPR036165">
    <property type="entry name" value="YefM-like_sf"/>
</dbReference>
<keyword evidence="2" id="KW-0614">Plasmid</keyword>
<dbReference type="RefSeq" id="WP_095785690.1">
    <property type="nucleotide sequence ID" value="NZ_AP020327.1"/>
</dbReference>
<accession>A0AAI8STD4</accession>
<evidence type="ECO:0000256" key="1">
    <source>
        <dbReference type="ARBA" id="ARBA00009981"/>
    </source>
</evidence>
<proteinExistence type="inferred from homology"/>
<dbReference type="NCBIfam" id="TIGR01552">
    <property type="entry name" value="phd_fam"/>
    <property type="match status" value="1"/>
</dbReference>
<dbReference type="Proteomes" id="UP000327362">
    <property type="component" value="Plasmid p1-JPH1"/>
</dbReference>
<organism evidence="2 3">
    <name type="scientific">Mycobacterium avium subsp. hominissuis</name>
    <dbReference type="NCBI Taxonomy" id="439334"/>
    <lineage>
        <taxon>Bacteria</taxon>
        <taxon>Bacillati</taxon>
        <taxon>Actinomycetota</taxon>
        <taxon>Actinomycetes</taxon>
        <taxon>Mycobacteriales</taxon>
        <taxon>Mycobacteriaceae</taxon>
        <taxon>Mycobacterium</taxon>
        <taxon>Mycobacterium avium complex (MAC)</taxon>
    </lineage>
</organism>
<reference evidence="2 3" key="1">
    <citation type="submission" date="2019-09" db="EMBL/GenBank/DDBJ databases">
        <title>Complete genome sequence of Mycobacterium avium subsp. hominissuis strain JP-H-1.</title>
        <authorList>
            <person name="Kinoshita Y."/>
            <person name="Niwa H."/>
            <person name="Uchida-Fujii E."/>
            <person name="Nukada T."/>
        </authorList>
    </citation>
    <scope>NUCLEOTIDE SEQUENCE [LARGE SCALE GENOMIC DNA]</scope>
    <source>
        <strain evidence="2 3">JP-H-1</strain>
        <plasmid evidence="2 3">p1-JPH1</plasmid>
    </source>
</reference>
<protein>
    <recommendedName>
        <fullName evidence="4">Antitoxin</fullName>
    </recommendedName>
</protein>